<protein>
    <submittedName>
        <fullName evidence="2">Uncharacterized protein LOC124817224 isoform X2</fullName>
    </submittedName>
</protein>
<evidence type="ECO:0000313" key="2">
    <source>
        <dbReference type="RefSeq" id="XP_065660404.1"/>
    </source>
</evidence>
<reference evidence="2" key="1">
    <citation type="submission" date="2025-08" db="UniProtKB">
        <authorList>
            <consortium name="RefSeq"/>
        </authorList>
    </citation>
    <scope>IDENTIFICATION</scope>
</reference>
<accession>A0ABM4CFB5</accession>
<keyword evidence="1" id="KW-1185">Reference proteome</keyword>
<dbReference type="RefSeq" id="XP_065660404.1">
    <property type="nucleotide sequence ID" value="XM_065804332.1"/>
</dbReference>
<sequence>MTTNLFCFPVIRIFQNNKKIISERTSSEKRINDYAKEDYKHNVNFEDCLKELKFRQTLASSRFLSNSFSSINSESNSFYSSISKIATSASNSNVSSKSAANNFVSKKSLSNSFVQNKSASTISVLNKSASNSFVFNSKSNYAEMGLPINDVLVSKKMVIKTGNENNQIMKKNSCKVVDFQELKKPKEKSGKNSAKQYTSLIKRHNHSYTYDEFCDINKGKSFYENEYLLPHEYTSINSISTVKQV</sequence>
<dbReference type="GeneID" id="124817224"/>
<dbReference type="Proteomes" id="UP001652625">
    <property type="component" value="Chromosome 08"/>
</dbReference>
<organism evidence="1 2">
    <name type="scientific">Hydra vulgaris</name>
    <name type="common">Hydra</name>
    <name type="synonym">Hydra attenuata</name>
    <dbReference type="NCBI Taxonomy" id="6087"/>
    <lineage>
        <taxon>Eukaryota</taxon>
        <taxon>Metazoa</taxon>
        <taxon>Cnidaria</taxon>
        <taxon>Hydrozoa</taxon>
        <taxon>Hydroidolina</taxon>
        <taxon>Anthoathecata</taxon>
        <taxon>Aplanulata</taxon>
        <taxon>Hydridae</taxon>
        <taxon>Hydra</taxon>
    </lineage>
</organism>
<name>A0ABM4CFB5_HYDVU</name>
<gene>
    <name evidence="2" type="primary">LOC124817224</name>
</gene>
<proteinExistence type="predicted"/>
<evidence type="ECO:0000313" key="1">
    <source>
        <dbReference type="Proteomes" id="UP001652625"/>
    </source>
</evidence>